<dbReference type="RefSeq" id="XP_049146281.1">
    <property type="nucleotide sequence ID" value="XM_049289136.1"/>
</dbReference>
<dbReference type="KEGG" id="clup:CLUP02_10160"/>
<feature type="region of interest" description="Disordered" evidence="1">
    <location>
        <begin position="212"/>
        <end position="237"/>
    </location>
</feature>
<gene>
    <name evidence="2" type="ORF">CLUP02_10160</name>
</gene>
<evidence type="ECO:0000256" key="1">
    <source>
        <dbReference type="SAM" id="MobiDB-lite"/>
    </source>
</evidence>
<organism evidence="2 3">
    <name type="scientific">Colletotrichum lupini</name>
    <dbReference type="NCBI Taxonomy" id="145971"/>
    <lineage>
        <taxon>Eukaryota</taxon>
        <taxon>Fungi</taxon>
        <taxon>Dikarya</taxon>
        <taxon>Ascomycota</taxon>
        <taxon>Pezizomycotina</taxon>
        <taxon>Sordariomycetes</taxon>
        <taxon>Hypocreomycetidae</taxon>
        <taxon>Glomerellales</taxon>
        <taxon>Glomerellaceae</taxon>
        <taxon>Colletotrichum</taxon>
        <taxon>Colletotrichum acutatum species complex</taxon>
    </lineage>
</organism>
<protein>
    <submittedName>
        <fullName evidence="2">Uncharacterized protein</fullName>
    </submittedName>
</protein>
<feature type="compositionally biased region" description="Basic and acidic residues" evidence="1">
    <location>
        <begin position="127"/>
        <end position="136"/>
    </location>
</feature>
<dbReference type="AlphaFoldDB" id="A0A9Q8SW82"/>
<name>A0A9Q8SW82_9PEZI</name>
<evidence type="ECO:0000313" key="3">
    <source>
        <dbReference type="Proteomes" id="UP000830671"/>
    </source>
</evidence>
<dbReference type="Proteomes" id="UP000830671">
    <property type="component" value="Chromosome 5"/>
</dbReference>
<sequence length="872" mass="95957">MERPDQERIEGRKKTCPDPQRLEFGVIMMRVWFDLWLTSIPARTPPSARNVVPFYERLRLKKTKSQPGVPVPVSVPVPGQAEPQPMETFGQPPMTGGPCHLGLLRKGYHLHTDARKHSRAKAYPIRTGKERDRENESTSVSLGPGKHQWAAERRGAAVGGNRYEEVCVSEKGMEEDGLALSGYRIDYNHTQTRARAIDEERHVKFHYELTGKGPPPVSLVGADTRPSSDRNSPVRRDCDQQAAAAAAAAAAAFISCSKTWYWGNFVVAPCKLHGNLLPLRCSGGGQPDRYLVPSTTSNRNTLVSFKRGSSCGLPWGHRPWLVSSADFGGDGGKSCVPIWAVRKIWHHVDKRLQSKEKTQIPAAVGPSHSKGAIQSGVIEPRGVSYPVTVAETSTSTGTTSSVRPDVRSTHYLHSREVGATGVSIANENCDLTAAAAVSNGVFGPNEQERQRHSSSPTRNIEYQPPCAISAGSILSVSHAAMTIHPTAKTVFAASTSEDRIQTVPGLDFTTALQPCRPKVPRASHLSPDRFRWTHAHYRTASSDSVVGRPREIEIFLSFHRFRIGWLGEMELGMRKRAATARAHTRTHAGTYTSMLRLNGGDAATELPLSIFFPDCHIPPFGMQAHEVDVSPATAPRPADRPYRAKNLGVFVFSLVAESYVGILSHFFSFAARPSDRANFDSARSASYSQKHSLSREPEIAAVNASCTGFRRCLQLCVGTEGQCAGILSDMRGGLLEGPWNSSVWVLHCIGLWRIVEEARRENEAWAVAELDCDSQGFQAGGIVDLLVLISPRPKSLTLPAYWVHSCVPPIAGQKTRLALAALPRCSFFSLRWPCHICFSFFPNLIVRRREFQQFGRTRRLVPASRSCSHFCS</sequence>
<proteinExistence type="predicted"/>
<reference evidence="2" key="1">
    <citation type="journal article" date="2021" name="Mol. Plant Microbe Interact.">
        <title>Complete Genome Sequence of the Plant-Pathogenic Fungus Colletotrichum lupini.</title>
        <authorList>
            <person name="Baroncelli R."/>
            <person name="Pensec F."/>
            <person name="Da Lio D."/>
            <person name="Boufleur T."/>
            <person name="Vicente I."/>
            <person name="Sarrocco S."/>
            <person name="Picot A."/>
            <person name="Baraldi E."/>
            <person name="Sukno S."/>
            <person name="Thon M."/>
            <person name="Le Floch G."/>
        </authorList>
    </citation>
    <scope>NUCLEOTIDE SEQUENCE</scope>
    <source>
        <strain evidence="2">IMI 504893</strain>
    </source>
</reference>
<evidence type="ECO:0000313" key="2">
    <source>
        <dbReference type="EMBL" id="UQC84664.1"/>
    </source>
</evidence>
<accession>A0A9Q8SW82</accession>
<dbReference type="GeneID" id="73344146"/>
<feature type="compositionally biased region" description="Basic and acidic residues" evidence="1">
    <location>
        <begin position="226"/>
        <end position="237"/>
    </location>
</feature>
<feature type="region of interest" description="Disordered" evidence="1">
    <location>
        <begin position="127"/>
        <end position="153"/>
    </location>
</feature>
<keyword evidence="3" id="KW-1185">Reference proteome</keyword>
<feature type="region of interest" description="Disordered" evidence="1">
    <location>
        <begin position="443"/>
        <end position="462"/>
    </location>
</feature>
<dbReference type="EMBL" id="CP019477">
    <property type="protein sequence ID" value="UQC84664.1"/>
    <property type="molecule type" value="Genomic_DNA"/>
</dbReference>